<dbReference type="EMBL" id="JARBJD010000005">
    <property type="protein sequence ID" value="KAK2963794.1"/>
    <property type="molecule type" value="Genomic_DNA"/>
</dbReference>
<keyword evidence="2" id="KW-1185">Reference proteome</keyword>
<evidence type="ECO:0000313" key="2">
    <source>
        <dbReference type="Proteomes" id="UP001281761"/>
    </source>
</evidence>
<dbReference type="Proteomes" id="UP001281761">
    <property type="component" value="Unassembled WGS sequence"/>
</dbReference>
<dbReference type="SUPFAM" id="SSF48371">
    <property type="entry name" value="ARM repeat"/>
    <property type="match status" value="1"/>
</dbReference>
<gene>
    <name evidence="1" type="ORF">BLNAU_1363</name>
</gene>
<organism evidence="1 2">
    <name type="scientific">Blattamonas nauphoetae</name>
    <dbReference type="NCBI Taxonomy" id="2049346"/>
    <lineage>
        <taxon>Eukaryota</taxon>
        <taxon>Metamonada</taxon>
        <taxon>Preaxostyla</taxon>
        <taxon>Oxymonadida</taxon>
        <taxon>Blattamonas</taxon>
    </lineage>
</organism>
<sequence>MGNNSNSSQHISVRPFNEDVHIDPTPLFLRIEPDTIHTIQQASPPFLSFVNFIKEGNNLDSEETRHACTLLTILTPSSGQKFTSDEILFELIQTGDGSCCGFANSIVTLLSSSNEEIIKSTLSLLKQVVCSRPPTTRFDIIDTKLFALLPQSFYEQDLHLLTHTGLCLMRIVNSNLFMLRPGNTQSICQKRQISVNIFQHTFIDQFFNPIIPFLNFICNGRRRIKNSNISNDSSGSSDLNDSSDFSDLLGTIVDFSPFLKETTQYILSSPLALALTDCFHFYETDEAITILFERLMRGVGAWPREGQDVRKRWQRILVKLDDEGFSDEIELHFRCGGWTFTERGRVLIGARLIHMLGGNTRFMEK</sequence>
<name>A0ABQ9YJ54_9EUKA</name>
<dbReference type="InterPro" id="IPR016024">
    <property type="entry name" value="ARM-type_fold"/>
</dbReference>
<comment type="caution">
    <text evidence="1">The sequence shown here is derived from an EMBL/GenBank/DDBJ whole genome shotgun (WGS) entry which is preliminary data.</text>
</comment>
<proteinExistence type="predicted"/>
<accession>A0ABQ9YJ54</accession>
<reference evidence="1 2" key="1">
    <citation type="journal article" date="2022" name="bioRxiv">
        <title>Genomics of Preaxostyla Flagellates Illuminates Evolutionary Transitions and the Path Towards Mitochondrial Loss.</title>
        <authorList>
            <person name="Novak L.V.F."/>
            <person name="Treitli S.C."/>
            <person name="Pyrih J."/>
            <person name="Halakuc P."/>
            <person name="Pipaliya S.V."/>
            <person name="Vacek V."/>
            <person name="Brzon O."/>
            <person name="Soukal P."/>
            <person name="Eme L."/>
            <person name="Dacks J.B."/>
            <person name="Karnkowska A."/>
            <person name="Elias M."/>
            <person name="Hampl V."/>
        </authorList>
    </citation>
    <scope>NUCLEOTIDE SEQUENCE [LARGE SCALE GENOMIC DNA]</scope>
    <source>
        <strain evidence="1">NAU3</strain>
        <tissue evidence="1">Gut</tissue>
    </source>
</reference>
<evidence type="ECO:0000313" key="1">
    <source>
        <dbReference type="EMBL" id="KAK2963794.1"/>
    </source>
</evidence>
<protein>
    <submittedName>
        <fullName evidence="1">Uncharacterized protein</fullName>
    </submittedName>
</protein>